<evidence type="ECO:0000256" key="2">
    <source>
        <dbReference type="ARBA" id="ARBA00004922"/>
    </source>
</evidence>
<evidence type="ECO:0000313" key="20">
    <source>
        <dbReference type="Proteomes" id="UP000018467"/>
    </source>
</evidence>
<evidence type="ECO:0000256" key="16">
    <source>
        <dbReference type="ARBA" id="ARBA00052285"/>
    </source>
</evidence>
<feature type="chain" id="PRO_5017288369" description="alpha-N-acetylgalactosaminide alpha-2,6-sialyltransferase" evidence="18">
    <location>
        <begin position="23"/>
        <end position="380"/>
    </location>
</feature>
<evidence type="ECO:0000256" key="11">
    <source>
        <dbReference type="ARBA" id="ARBA00023157"/>
    </source>
</evidence>
<comment type="catalytic activity">
    <reaction evidence="16">
        <text>a 3-O-[N-acetyl-alpha-D-galactosaminyl]-L-threonyl-[protein] + CMP-N-acetyl-beta-neuraminate = a 3-O-[N-acetyl-alpha-neuraminosyl-(2-&gt;6)-N-acetyl-alpha-D-galactosaminyl]-L-threonyl-[protein] + CMP + H(+)</text>
        <dbReference type="Rhea" id="RHEA:81643"/>
        <dbReference type="Rhea" id="RHEA-COMP:11689"/>
        <dbReference type="Rhea" id="RHEA-COMP:19720"/>
        <dbReference type="ChEBI" id="CHEBI:15378"/>
        <dbReference type="ChEBI" id="CHEBI:57812"/>
        <dbReference type="ChEBI" id="CHEBI:60377"/>
        <dbReference type="ChEBI" id="CHEBI:87075"/>
        <dbReference type="ChEBI" id="CHEBI:231970"/>
    </reaction>
    <physiologicalReaction direction="left-to-right" evidence="16">
        <dbReference type="Rhea" id="RHEA:81644"/>
    </physiologicalReaction>
</comment>
<reference evidence="19" key="4">
    <citation type="submission" date="2025-09" db="UniProtKB">
        <authorList>
            <consortium name="Ensembl"/>
        </authorList>
    </citation>
    <scope>IDENTIFICATION</scope>
</reference>
<comment type="subcellular location">
    <subcellularLocation>
        <location evidence="1">Golgi apparatus membrane</location>
        <topology evidence="1">Single-pass type II membrane protein</topology>
    </subcellularLocation>
</comment>
<dbReference type="GeneID" id="103031766"/>
<dbReference type="PANTHER" id="PTHR45941:SF5">
    <property type="entry name" value="ALPHA-N-ACETYLGALACTOSAMINIDE ALPHA-2,6-SIALYLTRANSFERASE 2"/>
    <property type="match status" value="1"/>
</dbReference>
<evidence type="ECO:0000313" key="19">
    <source>
        <dbReference type="Ensembl" id="ENSAMXP00000028154.1"/>
    </source>
</evidence>
<dbReference type="RefSeq" id="XP_022521948.1">
    <property type="nucleotide sequence ID" value="XM_022666227.2"/>
</dbReference>
<keyword evidence="12" id="KW-0325">Glycoprotein</keyword>
<dbReference type="InterPro" id="IPR001675">
    <property type="entry name" value="Glyco_trans_29"/>
</dbReference>
<keyword evidence="7" id="KW-0735">Signal-anchor</keyword>
<dbReference type="Gene3D" id="3.90.1480.20">
    <property type="entry name" value="Glycosyl transferase family 29"/>
    <property type="match status" value="1"/>
</dbReference>
<feature type="signal peptide" evidence="18">
    <location>
        <begin position="1"/>
        <end position="22"/>
    </location>
</feature>
<keyword evidence="5" id="KW-0808">Transferase</keyword>
<keyword evidence="9" id="KW-0333">Golgi apparatus</keyword>
<dbReference type="GO" id="GO:0001665">
    <property type="term" value="F:alpha-N-acetylgalactosaminide alpha-2,6-sialyltransferase activity"/>
    <property type="evidence" value="ECO:0007669"/>
    <property type="project" value="UniProtKB-EC"/>
</dbReference>
<dbReference type="EC" id="2.4.3.3" evidence="14"/>
<reference evidence="19" key="3">
    <citation type="submission" date="2025-08" db="UniProtKB">
        <authorList>
            <consortium name="Ensembl"/>
        </authorList>
    </citation>
    <scope>IDENTIFICATION</scope>
</reference>
<dbReference type="FunFam" id="3.90.1480.20:FF:000015">
    <property type="entry name" value="Lactosylceramide alpha-2,3-sialyltransferase"/>
    <property type="match status" value="1"/>
</dbReference>
<evidence type="ECO:0000256" key="3">
    <source>
        <dbReference type="ARBA" id="ARBA00006003"/>
    </source>
</evidence>
<protein>
    <recommendedName>
        <fullName evidence="14">alpha-N-acetylgalactosaminide alpha-2,6-sialyltransferase</fullName>
        <ecNumber evidence="14">2.4.3.3</ecNumber>
    </recommendedName>
</protein>
<evidence type="ECO:0000256" key="17">
    <source>
        <dbReference type="PIRSR" id="PIRSR005557-2"/>
    </source>
</evidence>
<dbReference type="GO" id="GO:0000139">
    <property type="term" value="C:Golgi membrane"/>
    <property type="evidence" value="ECO:0007669"/>
    <property type="project" value="UniProtKB-SubCell"/>
</dbReference>
<dbReference type="GO" id="GO:0006493">
    <property type="term" value="P:protein O-linked glycosylation"/>
    <property type="evidence" value="ECO:0007669"/>
    <property type="project" value="TreeGrafter"/>
</dbReference>
<dbReference type="PIRSF" id="PIRSF005557">
    <property type="entry name" value="Sialyl_trans"/>
    <property type="match status" value="1"/>
</dbReference>
<keyword evidence="18" id="KW-0732">Signal</keyword>
<evidence type="ECO:0000256" key="7">
    <source>
        <dbReference type="ARBA" id="ARBA00022968"/>
    </source>
</evidence>
<dbReference type="Bgee" id="ENSAMXG00000041660">
    <property type="expression patterns" value="Expressed in testis and 2 other cell types or tissues"/>
</dbReference>
<evidence type="ECO:0000256" key="4">
    <source>
        <dbReference type="ARBA" id="ARBA00022676"/>
    </source>
</evidence>
<evidence type="ECO:0000256" key="10">
    <source>
        <dbReference type="ARBA" id="ARBA00023136"/>
    </source>
</evidence>
<evidence type="ECO:0000256" key="5">
    <source>
        <dbReference type="ARBA" id="ARBA00022679"/>
    </source>
</evidence>
<dbReference type="InterPro" id="IPR012163">
    <property type="entry name" value="Sialyl_trans"/>
</dbReference>
<dbReference type="Ensembl" id="ENSAMXT00000056855.1">
    <property type="protein sequence ID" value="ENSAMXP00000028154.1"/>
    <property type="gene ID" value="ENSAMXG00000041660.1"/>
</dbReference>
<comment type="pathway">
    <text evidence="2">Protein modification; protein glycosylation.</text>
</comment>
<name>A0A3B1IFX9_ASTMX</name>
<keyword evidence="10" id="KW-0472">Membrane</keyword>
<dbReference type="PANTHER" id="PTHR45941">
    <property type="entry name" value="ALPHA-N-ACETYLGALACTOSAMINIDE ALPHA-2,6-SIALYLTRANSFERASE 2-LIKE-RELATED"/>
    <property type="match status" value="1"/>
</dbReference>
<evidence type="ECO:0000256" key="12">
    <source>
        <dbReference type="ARBA" id="ARBA00023180"/>
    </source>
</evidence>
<dbReference type="Proteomes" id="UP000018467">
    <property type="component" value="Unassembled WGS sequence"/>
</dbReference>
<reference evidence="20" key="1">
    <citation type="submission" date="2013-03" db="EMBL/GenBank/DDBJ databases">
        <authorList>
            <person name="Jeffery W."/>
            <person name="Warren W."/>
            <person name="Wilson R.K."/>
        </authorList>
    </citation>
    <scope>NUCLEOTIDE SEQUENCE</scope>
    <source>
        <strain evidence="20">female</strain>
    </source>
</reference>
<dbReference type="InParanoid" id="A0A3B1IFX9"/>
<comment type="catalytic activity">
    <reaction evidence="15">
        <text>a 3-O-[N-acetyl-alpha-neuraminyl-(2-&gt;3)-beta-D-galactosyl-(1-&gt;3)-N-acetyl-alpha-D-galactosaminyl]-L-threonyl-[protein] + CMP-N-acetyl-beta-neuraminate = a 3-O-{alpha-Neu5Ac-(2-&gt;3)-beta-D-Gal-(1-&gt;3)-[alpha-Neu5Ac-(2-&gt;6)]-alpha-D-GalNAc}-L-threonyl-[protein] + CMP + H(+)</text>
        <dbReference type="Rhea" id="RHEA:81659"/>
        <dbReference type="Rhea" id="RHEA-COMP:14417"/>
        <dbReference type="Rhea" id="RHEA-COMP:16763"/>
        <dbReference type="ChEBI" id="CHEBI:15378"/>
        <dbReference type="ChEBI" id="CHEBI:57812"/>
        <dbReference type="ChEBI" id="CHEBI:60377"/>
        <dbReference type="ChEBI" id="CHEBI:139598"/>
        <dbReference type="ChEBI" id="CHEBI:156398"/>
    </reaction>
    <physiologicalReaction direction="left-to-right" evidence="15">
        <dbReference type="Rhea" id="RHEA:81660"/>
    </physiologicalReaction>
</comment>
<keyword evidence="11" id="KW-1015">Disulfide bond</keyword>
<keyword evidence="20" id="KW-1185">Reference proteome</keyword>
<dbReference type="Pfam" id="PF00777">
    <property type="entry name" value="Glyco_transf_29"/>
    <property type="match status" value="1"/>
</dbReference>
<evidence type="ECO:0000256" key="8">
    <source>
        <dbReference type="ARBA" id="ARBA00022989"/>
    </source>
</evidence>
<proteinExistence type="inferred from homology"/>
<comment type="similarity">
    <text evidence="3">Belongs to the glycosyltransferase 29 family.</text>
</comment>
<dbReference type="GeneTree" id="ENSGT00940000160433"/>
<evidence type="ECO:0000256" key="13">
    <source>
        <dbReference type="ARBA" id="ARBA00036348"/>
    </source>
</evidence>
<evidence type="ECO:0000256" key="14">
    <source>
        <dbReference type="ARBA" id="ARBA00039109"/>
    </source>
</evidence>
<dbReference type="OrthoDB" id="10264956at2759"/>
<dbReference type="AlphaFoldDB" id="A0A3B1IFX9"/>
<comment type="catalytic activity">
    <reaction evidence="13">
        <text>a beta-D-galactosyl-(1-&gt;3)-N-acetyl-alpha-D-galactosaminyl derivative + CMP-N-acetyl-beta-neuraminate = a beta-D-galactosyl-(1-&gt;3)-[N-acetyl-alpha-neuraminyl-(2-&gt;6)]-N-acetyl-alpha-D-galactosaminyl derivative + CMP + H(+)</text>
        <dbReference type="Rhea" id="RHEA:11136"/>
        <dbReference type="ChEBI" id="CHEBI:15378"/>
        <dbReference type="ChEBI" id="CHEBI:57812"/>
        <dbReference type="ChEBI" id="CHEBI:60377"/>
        <dbReference type="ChEBI" id="CHEBI:133470"/>
        <dbReference type="ChEBI" id="CHEBI:140764"/>
        <dbReference type="EC" id="2.4.3.3"/>
    </reaction>
    <physiologicalReaction direction="left-to-right" evidence="13">
        <dbReference type="Rhea" id="RHEA:11137"/>
    </physiologicalReaction>
</comment>
<feature type="disulfide bond" evidence="17">
    <location>
        <begin position="147"/>
        <end position="313"/>
    </location>
</feature>
<evidence type="ECO:0000256" key="6">
    <source>
        <dbReference type="ARBA" id="ARBA00022692"/>
    </source>
</evidence>
<reference evidence="20" key="2">
    <citation type="journal article" date="2014" name="Nat. Commun.">
        <title>The cavefish genome reveals candidate genes for eye loss.</title>
        <authorList>
            <person name="McGaugh S.E."/>
            <person name="Gross J.B."/>
            <person name="Aken B."/>
            <person name="Blin M."/>
            <person name="Borowsky R."/>
            <person name="Chalopin D."/>
            <person name="Hinaux H."/>
            <person name="Jeffery W.R."/>
            <person name="Keene A."/>
            <person name="Ma L."/>
            <person name="Minx P."/>
            <person name="Murphy D."/>
            <person name="O'Quin K.E."/>
            <person name="Retaux S."/>
            <person name="Rohner N."/>
            <person name="Searle S.M."/>
            <person name="Stahl B.A."/>
            <person name="Tabin C."/>
            <person name="Volff J.N."/>
            <person name="Yoshizawa M."/>
            <person name="Warren W.C."/>
        </authorList>
    </citation>
    <scope>NUCLEOTIDE SEQUENCE [LARGE SCALE GENOMIC DNA]</scope>
    <source>
        <strain evidence="20">female</strain>
    </source>
</reference>
<evidence type="ECO:0000256" key="1">
    <source>
        <dbReference type="ARBA" id="ARBA00004323"/>
    </source>
</evidence>
<sequence length="380" mass="43231">METRKHICIVLLGLFCLSLTLTSLLFREPQRPIPAHLQPHYISRYVEGGREVADSTEGAAQPRPPCSLRRIVKHHEHLRRCFNFSVPLVQWAGSLNQSEWQQLQFTPLPFGWKDLAFDVVKSTLSLLNHTSSSRLFERRSSDQCVRCAVVGNGGILKGSGQGKAIDSHEYVFRMNGAITKNFEEDVGTKTSFYGFTTNTLKNSLKAYQSDGFTAVPRDPGICYIFIPSNIRDYVMLAAAIQGVTVPSGYDKGDWPSKYFGYKPPVEQFRMIHPSFIEYVTKRFLNSPLLSMVYGDVYMPSTGALMLITALHACDQVSAYGFITRNFEDFSDHYYDPVKKPLLFYANHDLPMEGELWEDLHSSKVLWLYQRDSHQNQSLTD</sequence>
<evidence type="ECO:0000256" key="18">
    <source>
        <dbReference type="SAM" id="SignalP"/>
    </source>
</evidence>
<evidence type="ECO:0000256" key="15">
    <source>
        <dbReference type="ARBA" id="ARBA00050664"/>
    </source>
</evidence>
<accession>A0A3B1IFX9</accession>
<keyword evidence="4" id="KW-0328">Glycosyltransferase</keyword>
<evidence type="ECO:0000256" key="9">
    <source>
        <dbReference type="ARBA" id="ARBA00023034"/>
    </source>
</evidence>
<keyword evidence="8" id="KW-1133">Transmembrane helix</keyword>
<keyword evidence="6" id="KW-0812">Transmembrane</keyword>
<dbReference type="InterPro" id="IPR038578">
    <property type="entry name" value="GT29-like_sf"/>
</dbReference>
<dbReference type="STRING" id="7994.ENSAMXP00000028154"/>
<organism evidence="19 20">
    <name type="scientific">Astyanax mexicanus</name>
    <name type="common">Blind cave fish</name>
    <name type="synonym">Astyanax fasciatus mexicanus</name>
    <dbReference type="NCBI Taxonomy" id="7994"/>
    <lineage>
        <taxon>Eukaryota</taxon>
        <taxon>Metazoa</taxon>
        <taxon>Chordata</taxon>
        <taxon>Craniata</taxon>
        <taxon>Vertebrata</taxon>
        <taxon>Euteleostomi</taxon>
        <taxon>Actinopterygii</taxon>
        <taxon>Neopterygii</taxon>
        <taxon>Teleostei</taxon>
        <taxon>Ostariophysi</taxon>
        <taxon>Characiformes</taxon>
        <taxon>Characoidei</taxon>
        <taxon>Acestrorhamphidae</taxon>
        <taxon>Acestrorhamphinae</taxon>
        <taxon>Astyanax</taxon>
    </lineage>
</organism>